<dbReference type="Proteomes" id="UP001177023">
    <property type="component" value="Unassembled WGS sequence"/>
</dbReference>
<organism evidence="3 4">
    <name type="scientific">Mesorhabditis spiculigera</name>
    <dbReference type="NCBI Taxonomy" id="96644"/>
    <lineage>
        <taxon>Eukaryota</taxon>
        <taxon>Metazoa</taxon>
        <taxon>Ecdysozoa</taxon>
        <taxon>Nematoda</taxon>
        <taxon>Chromadorea</taxon>
        <taxon>Rhabditida</taxon>
        <taxon>Rhabditina</taxon>
        <taxon>Rhabditomorpha</taxon>
        <taxon>Rhabditoidea</taxon>
        <taxon>Rhabditidae</taxon>
        <taxon>Mesorhabditinae</taxon>
        <taxon>Mesorhabditis</taxon>
    </lineage>
</organism>
<dbReference type="EMBL" id="CATQJA010001988">
    <property type="protein sequence ID" value="CAJ0569240.1"/>
    <property type="molecule type" value="Genomic_DNA"/>
</dbReference>
<feature type="non-terminal residue" evidence="3">
    <location>
        <position position="314"/>
    </location>
</feature>
<dbReference type="InterPro" id="IPR044876">
    <property type="entry name" value="HRDC_dom_sf"/>
</dbReference>
<keyword evidence="4" id="KW-1185">Reference proteome</keyword>
<dbReference type="PROSITE" id="PS50967">
    <property type="entry name" value="HRDC"/>
    <property type="match status" value="1"/>
</dbReference>
<dbReference type="InterPro" id="IPR010997">
    <property type="entry name" value="HRDC-like_sf"/>
</dbReference>
<protein>
    <recommendedName>
        <fullName evidence="2">HRDC domain-containing protein</fullName>
    </recommendedName>
</protein>
<evidence type="ECO:0000256" key="1">
    <source>
        <dbReference type="SAM" id="MobiDB-lite"/>
    </source>
</evidence>
<dbReference type="InterPro" id="IPR002121">
    <property type="entry name" value="HRDC_dom"/>
</dbReference>
<dbReference type="GO" id="GO:0000166">
    <property type="term" value="F:nucleotide binding"/>
    <property type="evidence" value="ECO:0007669"/>
    <property type="project" value="InterPro"/>
</dbReference>
<feature type="domain" description="HRDC" evidence="2">
    <location>
        <begin position="72"/>
        <end position="152"/>
    </location>
</feature>
<dbReference type="Pfam" id="PF14493">
    <property type="entry name" value="HTH_40"/>
    <property type="match status" value="1"/>
</dbReference>
<evidence type="ECO:0000259" key="2">
    <source>
        <dbReference type="PROSITE" id="PS50967"/>
    </source>
</evidence>
<accession>A0AA36CHQ2</accession>
<reference evidence="3" key="1">
    <citation type="submission" date="2023-06" db="EMBL/GenBank/DDBJ databases">
        <authorList>
            <person name="Delattre M."/>
        </authorList>
    </citation>
    <scope>NUCLEOTIDE SEQUENCE</scope>
    <source>
        <strain evidence="3">AF72</strain>
    </source>
</reference>
<comment type="caution">
    <text evidence="3">The sequence shown here is derived from an EMBL/GenBank/DDBJ whole genome shotgun (WGS) entry which is preliminary data.</text>
</comment>
<dbReference type="SUPFAM" id="SSF47819">
    <property type="entry name" value="HRDC-like"/>
    <property type="match status" value="1"/>
</dbReference>
<dbReference type="Pfam" id="PF00570">
    <property type="entry name" value="HRDC"/>
    <property type="match status" value="1"/>
</dbReference>
<dbReference type="GO" id="GO:0003676">
    <property type="term" value="F:nucleic acid binding"/>
    <property type="evidence" value="ECO:0007669"/>
    <property type="project" value="InterPro"/>
</dbReference>
<gene>
    <name evidence="3" type="ORF">MSPICULIGERA_LOCUS7728</name>
</gene>
<proteinExistence type="predicted"/>
<feature type="region of interest" description="Disordered" evidence="1">
    <location>
        <begin position="274"/>
        <end position="314"/>
    </location>
</feature>
<feature type="non-terminal residue" evidence="3">
    <location>
        <position position="1"/>
    </location>
</feature>
<dbReference type="Gene3D" id="1.10.150.80">
    <property type="entry name" value="HRDC domain"/>
    <property type="match status" value="1"/>
</dbReference>
<sequence>QPRATYPPASHKAFLGAGKPKNDEWWKALSTQLRLMNYTQTETRHGAICSSDNKSLKVPATEVLLAGVRGAALSGDEEAPALETERVELGGQCNLPPFQICSNNVLDQLTEIRPNSIAALEPITDWPDAKKTRFGLGFIDVIKDVCVSYGLDMNAKLTPSQQSAVSDVLKPSQAAVYTMHLHSGATMKDLAHTRGLSEGTVATYLSEALREGLPVHQKPLGLTEERRTALLAAIDDNGRDIFRMKPLFEKLPEGTMDYNVLKMLLRILEFEFGTQNDGEEPPTSGVASGETSEPAVPAWMTALSSQPPVKKSKQ</sequence>
<evidence type="ECO:0000313" key="3">
    <source>
        <dbReference type="EMBL" id="CAJ0569240.1"/>
    </source>
</evidence>
<evidence type="ECO:0000313" key="4">
    <source>
        <dbReference type="Proteomes" id="UP001177023"/>
    </source>
</evidence>
<dbReference type="InterPro" id="IPR029491">
    <property type="entry name" value="Helicase_HTH"/>
</dbReference>
<dbReference type="AlphaFoldDB" id="A0AA36CHQ2"/>
<name>A0AA36CHQ2_9BILA</name>